<reference evidence="1" key="1">
    <citation type="submission" date="2013-04" db="EMBL/GenBank/DDBJ databases">
        <title>The genome sequencing project of 58 acetic acid bacteria.</title>
        <authorList>
            <person name="Okamoto-Kainuma A."/>
            <person name="Ishikawa M."/>
            <person name="Umino S."/>
            <person name="Koizumi Y."/>
            <person name="Shiwa Y."/>
            <person name="Yoshikawa H."/>
            <person name="Matsutani M."/>
            <person name="Matsushita K."/>
        </authorList>
    </citation>
    <scope>NUCLEOTIDE SEQUENCE</scope>
    <source>
        <strain evidence="1">NRIC 0535</strain>
    </source>
</reference>
<proteinExistence type="predicted"/>
<sequence length="84" mass="9354">MNKSDGWSFHALGAGGSRDAECLALLAEVSALPFAVELPLRMRRGIDAAPWRRVRRLELAYIEERINDSLTFVRDILPSEVSVA</sequence>
<evidence type="ECO:0000313" key="2">
    <source>
        <dbReference type="Proteomes" id="UP001062776"/>
    </source>
</evidence>
<gene>
    <name evidence="1" type="ORF">AA0535_0051</name>
</gene>
<keyword evidence="2" id="KW-1185">Reference proteome</keyword>
<comment type="caution">
    <text evidence="1">The sequence shown here is derived from an EMBL/GenBank/DDBJ whole genome shotgun (WGS) entry which is preliminary data.</text>
</comment>
<organism evidence="1 2">
    <name type="scientific">Asaia krungthepensis NRIC 0535</name>
    <dbReference type="NCBI Taxonomy" id="1307925"/>
    <lineage>
        <taxon>Bacteria</taxon>
        <taxon>Pseudomonadati</taxon>
        <taxon>Pseudomonadota</taxon>
        <taxon>Alphaproteobacteria</taxon>
        <taxon>Acetobacterales</taxon>
        <taxon>Acetobacteraceae</taxon>
        <taxon>Asaia</taxon>
    </lineage>
</organism>
<name>A0ABQ0PVI8_9PROT</name>
<accession>A0ABQ0PVI8</accession>
<dbReference type="RefSeq" id="WP_264813869.1">
    <property type="nucleotide sequence ID" value="NZ_BAPV01000001.1"/>
</dbReference>
<dbReference type="EMBL" id="BAPV01000001">
    <property type="protein sequence ID" value="GBQ82684.1"/>
    <property type="molecule type" value="Genomic_DNA"/>
</dbReference>
<dbReference type="Proteomes" id="UP001062776">
    <property type="component" value="Unassembled WGS sequence"/>
</dbReference>
<protein>
    <submittedName>
        <fullName evidence="1">Uncharacterized protein</fullName>
    </submittedName>
</protein>
<evidence type="ECO:0000313" key="1">
    <source>
        <dbReference type="EMBL" id="GBQ82684.1"/>
    </source>
</evidence>